<dbReference type="EMBL" id="CP045483">
    <property type="protein sequence ID" value="QGR19734.1"/>
    <property type="molecule type" value="Genomic_DNA"/>
</dbReference>
<dbReference type="InterPro" id="IPR002594">
    <property type="entry name" value="GH12"/>
</dbReference>
<reference evidence="2 3" key="1">
    <citation type="submission" date="2019-10" db="EMBL/GenBank/DDBJ databases">
        <title>Genome Sequences from Six Type Strain Members of the Archaeal Family Sulfolobaceae: Acidianus ambivalens, Acidianus infernus, Metallosphaera prunae, Stygiolobus azoricus, Sulfolobus metallicus, and Sulfurisphaera ohwakuensis.</title>
        <authorList>
            <person name="Counts J.A."/>
            <person name="Kelly R.M."/>
        </authorList>
    </citation>
    <scope>NUCLEOTIDE SEQUENCE [LARGE SCALE GENOMIC DNA]</scope>
    <source>
        <strain evidence="2 3">FC6</strain>
    </source>
</reference>
<dbReference type="Gene3D" id="2.60.120.180">
    <property type="match status" value="1"/>
</dbReference>
<dbReference type="GeneID" id="42798772"/>
<gene>
    <name evidence="2" type="ORF">D1868_06830</name>
</gene>
<organism evidence="2 3">
    <name type="scientific">Stygiolobus azoricus</name>
    <dbReference type="NCBI Taxonomy" id="41675"/>
    <lineage>
        <taxon>Archaea</taxon>
        <taxon>Thermoproteota</taxon>
        <taxon>Thermoprotei</taxon>
        <taxon>Sulfolobales</taxon>
        <taxon>Sulfolobaceae</taxon>
        <taxon>Stygiolobus</taxon>
    </lineage>
</organism>
<evidence type="ECO:0000313" key="2">
    <source>
        <dbReference type="EMBL" id="QGR19734.1"/>
    </source>
</evidence>
<dbReference type="OrthoDB" id="37142at2157"/>
<accession>A0A650CPG2</accession>
<sequence>MKKGIIILVTITLLISSLALVLSNVNHSGKSYFSSSTNSYSAHSNSFTSSSIRINLMEFNTSFSLIGEKGPTLAYPIAEVYSTHNSLLASTFLWNIQSSDGVVNMTFKNGILKVSINLTNFKKIQNNIPVDGYPGLMYGREGWFPFYGSTIQLPQLTLPQKLDSLPKFYSEVDFKLYKVNGSIDDFSYDIWLTQDPNVTVLQYPSIEVMVWMYHEENISSQYFVKVGNVTVTAIINGSMENVIFDVYVLPHTGSSDGWIGVYYVSQEQLEGDITLPLSYLIKQSVYFASKIFPSLSPSQYYLNAIQVGMEFNNDPQGNANLGYELYGWYLIFNSTAGS</sequence>
<dbReference type="Proteomes" id="UP000423396">
    <property type="component" value="Chromosome"/>
</dbReference>
<dbReference type="AlphaFoldDB" id="A0A650CPG2"/>
<dbReference type="InterPro" id="IPR013320">
    <property type="entry name" value="ConA-like_dom_sf"/>
</dbReference>
<evidence type="ECO:0000313" key="3">
    <source>
        <dbReference type="Proteomes" id="UP000423396"/>
    </source>
</evidence>
<dbReference type="InterPro" id="IPR013319">
    <property type="entry name" value="GH11/12"/>
</dbReference>
<protein>
    <recommendedName>
        <fullName evidence="4">Cellulase</fullName>
    </recommendedName>
</protein>
<dbReference type="SUPFAM" id="SSF49899">
    <property type="entry name" value="Concanavalin A-like lectins/glucanases"/>
    <property type="match status" value="1"/>
</dbReference>
<dbReference type="KEGG" id="sazo:D1868_06830"/>
<dbReference type="Pfam" id="PF01670">
    <property type="entry name" value="Glyco_hydro_12"/>
    <property type="match status" value="1"/>
</dbReference>
<dbReference type="GO" id="GO:0008810">
    <property type="term" value="F:cellulase activity"/>
    <property type="evidence" value="ECO:0007669"/>
    <property type="project" value="InterPro"/>
</dbReference>
<evidence type="ECO:0000256" key="1">
    <source>
        <dbReference type="ARBA" id="ARBA00005519"/>
    </source>
</evidence>
<keyword evidence="3" id="KW-1185">Reference proteome</keyword>
<evidence type="ECO:0008006" key="4">
    <source>
        <dbReference type="Google" id="ProtNLM"/>
    </source>
</evidence>
<dbReference type="RefSeq" id="WP_156006804.1">
    <property type="nucleotide sequence ID" value="NZ_CP045483.1"/>
</dbReference>
<name>A0A650CPG2_9CREN</name>
<dbReference type="GO" id="GO:0000272">
    <property type="term" value="P:polysaccharide catabolic process"/>
    <property type="evidence" value="ECO:0007669"/>
    <property type="project" value="InterPro"/>
</dbReference>
<proteinExistence type="inferred from homology"/>
<comment type="similarity">
    <text evidence="1">Belongs to the glycosyl hydrolase 12 (cellulase H) family.</text>
</comment>